<keyword evidence="3" id="KW-1185">Reference proteome</keyword>
<dbReference type="Gene3D" id="3.40.50.410">
    <property type="entry name" value="von Willebrand factor, type A domain"/>
    <property type="match status" value="1"/>
</dbReference>
<evidence type="ECO:0000313" key="2">
    <source>
        <dbReference type="EMBL" id="MCI85008.1"/>
    </source>
</evidence>
<dbReference type="GO" id="GO:0043161">
    <property type="term" value="P:proteasome-mediated ubiquitin-dependent protein catabolic process"/>
    <property type="evidence" value="ECO:0007669"/>
    <property type="project" value="TreeGrafter"/>
</dbReference>
<dbReference type="InterPro" id="IPR036465">
    <property type="entry name" value="vWFA_dom_sf"/>
</dbReference>
<evidence type="ECO:0000313" key="3">
    <source>
        <dbReference type="Proteomes" id="UP000265520"/>
    </source>
</evidence>
<keyword evidence="2" id="KW-0647">Proteasome</keyword>
<dbReference type="Pfam" id="PF13519">
    <property type="entry name" value="VWA_2"/>
    <property type="match status" value="1"/>
</dbReference>
<dbReference type="GO" id="GO:0005634">
    <property type="term" value="C:nucleus"/>
    <property type="evidence" value="ECO:0007669"/>
    <property type="project" value="TreeGrafter"/>
</dbReference>
<dbReference type="PANTHER" id="PTHR10223:SF0">
    <property type="entry name" value="26S PROTEASOME NON-ATPASE REGULATORY SUBUNIT 4"/>
    <property type="match status" value="1"/>
</dbReference>
<organism evidence="2 3">
    <name type="scientific">Trifolium medium</name>
    <dbReference type="NCBI Taxonomy" id="97028"/>
    <lineage>
        <taxon>Eukaryota</taxon>
        <taxon>Viridiplantae</taxon>
        <taxon>Streptophyta</taxon>
        <taxon>Embryophyta</taxon>
        <taxon>Tracheophyta</taxon>
        <taxon>Spermatophyta</taxon>
        <taxon>Magnoliopsida</taxon>
        <taxon>eudicotyledons</taxon>
        <taxon>Gunneridae</taxon>
        <taxon>Pentapetalae</taxon>
        <taxon>rosids</taxon>
        <taxon>fabids</taxon>
        <taxon>Fabales</taxon>
        <taxon>Fabaceae</taxon>
        <taxon>Papilionoideae</taxon>
        <taxon>50 kb inversion clade</taxon>
        <taxon>NPAAA clade</taxon>
        <taxon>Hologalegina</taxon>
        <taxon>IRL clade</taxon>
        <taxon>Trifolieae</taxon>
        <taxon>Trifolium</taxon>
    </lineage>
</organism>
<dbReference type="GO" id="GO:0008540">
    <property type="term" value="C:proteasome regulatory particle, base subcomplex"/>
    <property type="evidence" value="ECO:0007669"/>
    <property type="project" value="TreeGrafter"/>
</dbReference>
<sequence length="36" mass="4035">MICIDNSEWMRNGDYSPSRFQAQADAVNLICGAKTQ</sequence>
<dbReference type="InterPro" id="IPR027040">
    <property type="entry name" value="PSMD4"/>
</dbReference>
<reference evidence="2 3" key="1">
    <citation type="journal article" date="2018" name="Front. Plant Sci.">
        <title>Red Clover (Trifolium pratense) and Zigzag Clover (T. medium) - A Picture of Genomic Similarities and Differences.</title>
        <authorList>
            <person name="Dluhosova J."/>
            <person name="Istvanek J."/>
            <person name="Nedelnik J."/>
            <person name="Repkova J."/>
        </authorList>
    </citation>
    <scope>NUCLEOTIDE SEQUENCE [LARGE SCALE GENOMIC DNA]</scope>
    <source>
        <strain evidence="3">cv. 10/8</strain>
        <tissue evidence="2">Leaf</tissue>
    </source>
</reference>
<feature type="domain" description="VWFA" evidence="1">
    <location>
        <begin position="1"/>
        <end position="33"/>
    </location>
</feature>
<dbReference type="InterPro" id="IPR002035">
    <property type="entry name" value="VWF_A"/>
</dbReference>
<dbReference type="SUPFAM" id="SSF53300">
    <property type="entry name" value="vWA-like"/>
    <property type="match status" value="1"/>
</dbReference>
<feature type="non-terminal residue" evidence="2">
    <location>
        <position position="36"/>
    </location>
</feature>
<dbReference type="PANTHER" id="PTHR10223">
    <property type="entry name" value="26S PROTEASOME NON-ATPASE REGULATORY SUBUNIT 4"/>
    <property type="match status" value="1"/>
</dbReference>
<evidence type="ECO:0000259" key="1">
    <source>
        <dbReference type="Pfam" id="PF13519"/>
    </source>
</evidence>
<dbReference type="AlphaFoldDB" id="A0A392V9L4"/>
<name>A0A392V9L4_9FABA</name>
<dbReference type="GO" id="GO:0031593">
    <property type="term" value="F:polyubiquitin modification-dependent protein binding"/>
    <property type="evidence" value="ECO:0007669"/>
    <property type="project" value="TreeGrafter"/>
</dbReference>
<dbReference type="Proteomes" id="UP000265520">
    <property type="component" value="Unassembled WGS sequence"/>
</dbReference>
<comment type="caution">
    <text evidence="2">The sequence shown here is derived from an EMBL/GenBank/DDBJ whole genome shotgun (WGS) entry which is preliminary data.</text>
</comment>
<accession>A0A392V9L4</accession>
<dbReference type="EMBL" id="LXQA011104860">
    <property type="protein sequence ID" value="MCI85008.1"/>
    <property type="molecule type" value="Genomic_DNA"/>
</dbReference>
<dbReference type="GO" id="GO:0005829">
    <property type="term" value="C:cytosol"/>
    <property type="evidence" value="ECO:0007669"/>
    <property type="project" value="TreeGrafter"/>
</dbReference>
<proteinExistence type="predicted"/>
<protein>
    <submittedName>
        <fullName evidence="2">26S proteasome non-ATPase regulatory subunit 4-like</fullName>
    </submittedName>
</protein>